<sequence length="104" mass="11972">MNGTLRALRKGWPRILALNRSGTESRRARLLIGIPTRPGYDRDEYPPAVGRGRYRSSLTRGIFPTGWMAHVEYVPSSENRSHGSVLGIKLRRFCNGTRFRYVFY</sequence>
<name>A0A6J7HCJ0_9ZZZZ</name>
<gene>
    <name evidence="1" type="ORF">UFOPK3674_00314</name>
</gene>
<organism evidence="1">
    <name type="scientific">freshwater metagenome</name>
    <dbReference type="NCBI Taxonomy" id="449393"/>
    <lineage>
        <taxon>unclassified sequences</taxon>
        <taxon>metagenomes</taxon>
        <taxon>ecological metagenomes</taxon>
    </lineage>
</organism>
<reference evidence="1" key="1">
    <citation type="submission" date="2020-05" db="EMBL/GenBank/DDBJ databases">
        <authorList>
            <person name="Chiriac C."/>
            <person name="Salcher M."/>
            <person name="Ghai R."/>
            <person name="Kavagutti S V."/>
        </authorList>
    </citation>
    <scope>NUCLEOTIDE SEQUENCE</scope>
</reference>
<accession>A0A6J7HCJ0</accession>
<dbReference type="AlphaFoldDB" id="A0A6J7HCJ0"/>
<protein>
    <submittedName>
        <fullName evidence="1">Unannotated protein</fullName>
    </submittedName>
</protein>
<proteinExistence type="predicted"/>
<dbReference type="EMBL" id="CAFBMX010000002">
    <property type="protein sequence ID" value="CAB4917364.1"/>
    <property type="molecule type" value="Genomic_DNA"/>
</dbReference>
<evidence type="ECO:0000313" key="1">
    <source>
        <dbReference type="EMBL" id="CAB4917364.1"/>
    </source>
</evidence>